<dbReference type="SUPFAM" id="SSF81660">
    <property type="entry name" value="Metal cation-transporting ATPase, ATP-binding domain N"/>
    <property type="match status" value="1"/>
</dbReference>
<dbReference type="InterPro" id="IPR044492">
    <property type="entry name" value="P_typ_ATPase_HD_dom"/>
</dbReference>
<evidence type="ECO:0000256" key="6">
    <source>
        <dbReference type="ARBA" id="ARBA00022840"/>
    </source>
</evidence>
<feature type="binding site" evidence="14">
    <location>
        <position position="1046"/>
    </location>
    <ligand>
        <name>Mg(2+)</name>
        <dbReference type="ChEBI" id="CHEBI:18420"/>
    </ligand>
</feature>
<feature type="binding site" evidence="13">
    <location>
        <position position="581"/>
    </location>
    <ligand>
        <name>ATP</name>
        <dbReference type="ChEBI" id="CHEBI:30616"/>
    </ligand>
</feature>
<feature type="binding site" evidence="13">
    <location>
        <position position="861"/>
    </location>
    <ligand>
        <name>ATP</name>
        <dbReference type="ChEBI" id="CHEBI:30616"/>
    </ligand>
</feature>
<dbReference type="VEuPathDB" id="TriTrypDB:BSAL_60590"/>
<keyword evidence="10 15" id="KW-0472">Membrane</keyword>
<dbReference type="GO" id="GO:0000287">
    <property type="term" value="F:magnesium ion binding"/>
    <property type="evidence" value="ECO:0007669"/>
    <property type="project" value="UniProtKB-UniRule"/>
</dbReference>
<dbReference type="SFLD" id="SFLDS00003">
    <property type="entry name" value="Haloacid_Dehalogenase"/>
    <property type="match status" value="1"/>
</dbReference>
<dbReference type="SFLD" id="SFLDG00002">
    <property type="entry name" value="C1.7:_P-type_atpase_like"/>
    <property type="match status" value="1"/>
</dbReference>
<feature type="binding site" evidence="13">
    <location>
        <position position="579"/>
    </location>
    <ligand>
        <name>ATP</name>
        <dbReference type="ChEBI" id="CHEBI:30616"/>
    </ligand>
</feature>
<dbReference type="SUPFAM" id="SSF81653">
    <property type="entry name" value="Calcium ATPase, transduction domain A"/>
    <property type="match status" value="1"/>
</dbReference>
<dbReference type="PROSITE" id="PS00154">
    <property type="entry name" value="ATPASE_E1_E2"/>
    <property type="match status" value="1"/>
</dbReference>
<feature type="transmembrane region" description="Helical" evidence="15">
    <location>
        <begin position="1287"/>
        <end position="1308"/>
    </location>
</feature>
<gene>
    <name evidence="20" type="ORF">BSAL_60590</name>
</gene>
<feature type="binding site" evidence="14">
    <location>
        <position position="581"/>
    </location>
    <ligand>
        <name>Mg(2+)</name>
        <dbReference type="ChEBI" id="CHEBI:18420"/>
    </ligand>
</feature>
<feature type="binding site" evidence="13">
    <location>
        <position position="662"/>
    </location>
    <ligand>
        <name>ATP</name>
        <dbReference type="ChEBI" id="CHEBI:30616"/>
    </ligand>
</feature>
<feature type="transmembrane region" description="Helical" evidence="15">
    <location>
        <begin position="1247"/>
        <end position="1267"/>
    </location>
</feature>
<keyword evidence="6 13" id="KW-0067">ATP-binding</keyword>
<comment type="similarity">
    <text evidence="2 15">Belongs to the cation transport ATPase (P-type) (TC 3.A.3) family. Type IV subfamily.</text>
</comment>
<dbReference type="EMBL" id="CYKH01000275">
    <property type="protein sequence ID" value="CUF24697.1"/>
    <property type="molecule type" value="Genomic_DNA"/>
</dbReference>
<feature type="domain" description="P-type ATPase C-terminal" evidence="19">
    <location>
        <begin position="1069"/>
        <end position="1315"/>
    </location>
</feature>
<evidence type="ECO:0000313" key="20">
    <source>
        <dbReference type="EMBL" id="CUF24697.1"/>
    </source>
</evidence>
<feature type="transmembrane region" description="Helical" evidence="15">
    <location>
        <begin position="1182"/>
        <end position="1201"/>
    </location>
</feature>
<dbReference type="Proteomes" id="UP000051952">
    <property type="component" value="Unassembled WGS sequence"/>
</dbReference>
<evidence type="ECO:0000256" key="15">
    <source>
        <dbReference type="RuleBase" id="RU362033"/>
    </source>
</evidence>
<dbReference type="GO" id="GO:0045332">
    <property type="term" value="P:phospholipid translocation"/>
    <property type="evidence" value="ECO:0007669"/>
    <property type="project" value="TreeGrafter"/>
</dbReference>
<evidence type="ECO:0000259" key="18">
    <source>
        <dbReference type="Pfam" id="PF16209"/>
    </source>
</evidence>
<keyword evidence="7 14" id="KW-0460">Magnesium</keyword>
<dbReference type="SUPFAM" id="SSF56784">
    <property type="entry name" value="HAD-like"/>
    <property type="match status" value="1"/>
</dbReference>
<name>A0A0S4ITW3_BODSA</name>
<comment type="subcellular location">
    <subcellularLocation>
        <location evidence="1 15">Membrane</location>
        <topology evidence="1 15">Multi-pass membrane protein</topology>
    </subcellularLocation>
</comment>
<comment type="cofactor">
    <cofactor evidence="14">
        <name>Mg(2+)</name>
        <dbReference type="ChEBI" id="CHEBI:18420"/>
    </cofactor>
</comment>
<evidence type="ECO:0000256" key="7">
    <source>
        <dbReference type="ARBA" id="ARBA00022842"/>
    </source>
</evidence>
<keyword evidence="3 15" id="KW-0812">Transmembrane</keyword>
<dbReference type="InterPro" id="IPR032630">
    <property type="entry name" value="P_typ_ATPase_c"/>
</dbReference>
<evidence type="ECO:0000256" key="13">
    <source>
        <dbReference type="PIRSR" id="PIRSR606539-2"/>
    </source>
</evidence>
<protein>
    <recommendedName>
        <fullName evidence="15">Phospholipid-transporting ATPase</fullName>
        <ecNumber evidence="15">7.6.2.1</ecNumber>
    </recommendedName>
</protein>
<proteinExistence type="inferred from homology"/>
<keyword evidence="4 14" id="KW-0479">Metal-binding</keyword>
<dbReference type="InterPro" id="IPR032631">
    <property type="entry name" value="P-type_ATPase_N"/>
</dbReference>
<feature type="binding site" evidence="13">
    <location>
        <position position="1023"/>
    </location>
    <ligand>
        <name>ATP</name>
        <dbReference type="ChEBI" id="CHEBI:30616"/>
    </ligand>
</feature>
<feature type="active site" description="4-aspartylphosphate intermediate" evidence="12">
    <location>
        <position position="579"/>
    </location>
</feature>
<keyword evidence="16" id="KW-0175">Coiled coil</keyword>
<feature type="domain" description="P-type ATPase N-terminal" evidence="18">
    <location>
        <begin position="131"/>
        <end position="184"/>
    </location>
</feature>
<keyword evidence="9 15" id="KW-1133">Transmembrane helix</keyword>
<evidence type="ECO:0000256" key="8">
    <source>
        <dbReference type="ARBA" id="ARBA00022967"/>
    </source>
</evidence>
<feature type="coiled-coil region" evidence="16">
    <location>
        <begin position="749"/>
        <end position="776"/>
    </location>
</feature>
<dbReference type="InterPro" id="IPR018303">
    <property type="entry name" value="ATPase_P-typ_P_site"/>
</dbReference>
<dbReference type="Gene3D" id="3.40.1110.10">
    <property type="entry name" value="Calcium-transporting ATPase, cytoplasmic domain N"/>
    <property type="match status" value="1"/>
</dbReference>
<evidence type="ECO:0000256" key="12">
    <source>
        <dbReference type="PIRSR" id="PIRSR606539-1"/>
    </source>
</evidence>
<dbReference type="EC" id="7.6.2.1" evidence="15"/>
<dbReference type="InterPro" id="IPR023299">
    <property type="entry name" value="ATPase_P-typ_cyto_dom_N"/>
</dbReference>
<keyword evidence="5 13" id="KW-0547">Nucleotide-binding</keyword>
<dbReference type="Pfam" id="PF16209">
    <property type="entry name" value="PhoLip_ATPase_N"/>
    <property type="match status" value="1"/>
</dbReference>
<feature type="non-terminal residue" evidence="20">
    <location>
        <position position="1"/>
    </location>
</feature>
<feature type="transmembrane region" description="Helical" evidence="15">
    <location>
        <begin position="1221"/>
        <end position="1240"/>
    </location>
</feature>
<feature type="compositionally biased region" description="Polar residues" evidence="17">
    <location>
        <begin position="58"/>
        <end position="67"/>
    </location>
</feature>
<feature type="region of interest" description="Disordered" evidence="17">
    <location>
        <begin position="1"/>
        <end position="67"/>
    </location>
</feature>
<feature type="transmembrane region" description="Helical" evidence="15">
    <location>
        <begin position="160"/>
        <end position="179"/>
    </location>
</feature>
<feature type="binding site" evidence="13">
    <location>
        <position position="860"/>
    </location>
    <ligand>
        <name>ATP</name>
        <dbReference type="ChEBI" id="CHEBI:30616"/>
    </ligand>
</feature>
<dbReference type="OMA" id="QMYGNDK"/>
<dbReference type="PANTHER" id="PTHR24092">
    <property type="entry name" value="PROBABLE PHOSPHOLIPID-TRANSPORTING ATPASE"/>
    <property type="match status" value="1"/>
</dbReference>
<dbReference type="NCBIfam" id="TIGR01494">
    <property type="entry name" value="ATPase_P-type"/>
    <property type="match status" value="1"/>
</dbReference>
<dbReference type="InterPro" id="IPR006539">
    <property type="entry name" value="P-type_ATPase_IV"/>
</dbReference>
<dbReference type="InterPro" id="IPR023298">
    <property type="entry name" value="ATPase_P-typ_TM_dom_sf"/>
</dbReference>
<dbReference type="PANTHER" id="PTHR24092:SF19">
    <property type="entry name" value="PHOSPHOLIPID-TRANSPORTING ATPASE"/>
    <property type="match status" value="1"/>
</dbReference>
<evidence type="ECO:0000256" key="16">
    <source>
        <dbReference type="SAM" id="Coils"/>
    </source>
</evidence>
<evidence type="ECO:0000259" key="19">
    <source>
        <dbReference type="Pfam" id="PF16212"/>
    </source>
</evidence>
<dbReference type="Gene3D" id="2.70.150.10">
    <property type="entry name" value="Calcium-transporting ATPase, cytoplasmic transduction domain A"/>
    <property type="match status" value="1"/>
</dbReference>
<feature type="binding site" evidence="13">
    <location>
        <position position="1045"/>
    </location>
    <ligand>
        <name>ATP</name>
        <dbReference type="ChEBI" id="CHEBI:30616"/>
    </ligand>
</feature>
<feature type="binding site" evidence="13">
    <location>
        <position position="1046"/>
    </location>
    <ligand>
        <name>ATP</name>
        <dbReference type="ChEBI" id="CHEBI:30616"/>
    </ligand>
</feature>
<dbReference type="Pfam" id="PF13246">
    <property type="entry name" value="Cation_ATPase"/>
    <property type="match status" value="1"/>
</dbReference>
<dbReference type="InterPro" id="IPR008250">
    <property type="entry name" value="ATPase_P-typ_transduc_dom_A_sf"/>
</dbReference>
<dbReference type="Pfam" id="PF16212">
    <property type="entry name" value="PhoLip_ATPase_C"/>
    <property type="match status" value="1"/>
</dbReference>
<feature type="binding site" evidence="13">
    <location>
        <position position="779"/>
    </location>
    <ligand>
        <name>ATP</name>
        <dbReference type="ChEBI" id="CHEBI:30616"/>
    </ligand>
</feature>
<feature type="region of interest" description="Disordered" evidence="17">
    <location>
        <begin position="915"/>
        <end position="973"/>
    </location>
</feature>
<dbReference type="InterPro" id="IPR036412">
    <property type="entry name" value="HAD-like_sf"/>
</dbReference>
<dbReference type="GO" id="GO:0140326">
    <property type="term" value="F:ATPase-coupled intramembrane lipid transporter activity"/>
    <property type="evidence" value="ECO:0007669"/>
    <property type="project" value="UniProtKB-EC"/>
</dbReference>
<dbReference type="NCBIfam" id="TIGR01652">
    <property type="entry name" value="ATPase-Plipid"/>
    <property type="match status" value="1"/>
</dbReference>
<dbReference type="GO" id="GO:0005886">
    <property type="term" value="C:plasma membrane"/>
    <property type="evidence" value="ECO:0007669"/>
    <property type="project" value="TreeGrafter"/>
</dbReference>
<organism evidence="20 21">
    <name type="scientific">Bodo saltans</name>
    <name type="common">Flagellated protozoan</name>
    <dbReference type="NCBI Taxonomy" id="75058"/>
    <lineage>
        <taxon>Eukaryota</taxon>
        <taxon>Discoba</taxon>
        <taxon>Euglenozoa</taxon>
        <taxon>Kinetoplastea</taxon>
        <taxon>Metakinetoplastina</taxon>
        <taxon>Eubodonida</taxon>
        <taxon>Bodonidae</taxon>
        <taxon>Bodo</taxon>
    </lineage>
</organism>
<feature type="binding site" evidence="14">
    <location>
        <position position="1042"/>
    </location>
    <ligand>
        <name>Mg(2+)</name>
        <dbReference type="ChEBI" id="CHEBI:18420"/>
    </ligand>
</feature>
<feature type="compositionally biased region" description="Low complexity" evidence="17">
    <location>
        <begin position="36"/>
        <end position="52"/>
    </location>
</feature>
<dbReference type="SUPFAM" id="SSF81665">
    <property type="entry name" value="Calcium ATPase, transmembrane domain M"/>
    <property type="match status" value="1"/>
</dbReference>
<evidence type="ECO:0000256" key="10">
    <source>
        <dbReference type="ARBA" id="ARBA00023136"/>
    </source>
</evidence>
<evidence type="ECO:0000313" key="21">
    <source>
        <dbReference type="Proteomes" id="UP000051952"/>
    </source>
</evidence>
<evidence type="ECO:0000256" key="2">
    <source>
        <dbReference type="ARBA" id="ARBA00008109"/>
    </source>
</evidence>
<evidence type="ECO:0000256" key="4">
    <source>
        <dbReference type="ARBA" id="ARBA00022723"/>
    </source>
</evidence>
<evidence type="ECO:0000256" key="1">
    <source>
        <dbReference type="ARBA" id="ARBA00004141"/>
    </source>
</evidence>
<evidence type="ECO:0000256" key="3">
    <source>
        <dbReference type="ARBA" id="ARBA00022692"/>
    </source>
</evidence>
<dbReference type="InterPro" id="IPR023214">
    <property type="entry name" value="HAD_sf"/>
</dbReference>
<evidence type="ECO:0000256" key="14">
    <source>
        <dbReference type="PIRSR" id="PIRSR606539-3"/>
    </source>
</evidence>
<keyword evidence="21" id="KW-1185">Reference proteome</keyword>
<dbReference type="OrthoDB" id="377733at2759"/>
<evidence type="ECO:0000256" key="17">
    <source>
        <dbReference type="SAM" id="MobiDB-lite"/>
    </source>
</evidence>
<dbReference type="Gene3D" id="3.40.50.1000">
    <property type="entry name" value="HAD superfamily/HAD-like"/>
    <property type="match status" value="1"/>
</dbReference>
<dbReference type="GO" id="GO:0016887">
    <property type="term" value="F:ATP hydrolysis activity"/>
    <property type="evidence" value="ECO:0007669"/>
    <property type="project" value="InterPro"/>
</dbReference>
<feature type="binding site" evidence="13">
    <location>
        <position position="859"/>
    </location>
    <ligand>
        <name>ATP</name>
        <dbReference type="ChEBI" id="CHEBI:30616"/>
    </ligand>
</feature>
<evidence type="ECO:0000256" key="5">
    <source>
        <dbReference type="ARBA" id="ARBA00022741"/>
    </source>
</evidence>
<feature type="binding site" evidence="13">
    <location>
        <position position="703"/>
    </location>
    <ligand>
        <name>ATP</name>
        <dbReference type="ChEBI" id="CHEBI:30616"/>
    </ligand>
</feature>
<comment type="caution">
    <text evidence="15">Lacks conserved residue(s) required for the propagation of feature annotation.</text>
</comment>
<feature type="binding site" evidence="13">
    <location>
        <position position="733"/>
    </location>
    <ligand>
        <name>ATP</name>
        <dbReference type="ChEBI" id="CHEBI:30616"/>
    </ligand>
</feature>
<feature type="binding site" evidence="14">
    <location>
        <position position="579"/>
    </location>
    <ligand>
        <name>Mg(2+)</name>
        <dbReference type="ChEBI" id="CHEBI:18420"/>
    </ligand>
</feature>
<dbReference type="PRINTS" id="PR00119">
    <property type="entry name" value="CATATPASE"/>
</dbReference>
<evidence type="ECO:0000256" key="11">
    <source>
        <dbReference type="ARBA" id="ARBA00034036"/>
    </source>
</evidence>
<evidence type="ECO:0000256" key="9">
    <source>
        <dbReference type="ARBA" id="ARBA00022989"/>
    </source>
</evidence>
<feature type="region of interest" description="Disordered" evidence="17">
    <location>
        <begin position="638"/>
        <end position="660"/>
    </location>
</feature>
<comment type="catalytic activity">
    <reaction evidence="11 15">
        <text>ATP + H2O + phospholipidSide 1 = ADP + phosphate + phospholipidSide 2.</text>
        <dbReference type="EC" id="7.6.2.1"/>
    </reaction>
</comment>
<feature type="binding site" evidence="13">
    <location>
        <position position="1017"/>
    </location>
    <ligand>
        <name>ATP</name>
        <dbReference type="ChEBI" id="CHEBI:30616"/>
    </ligand>
</feature>
<feature type="compositionally biased region" description="Basic and acidic residues" evidence="17">
    <location>
        <begin position="938"/>
        <end position="953"/>
    </location>
</feature>
<reference evidence="21" key="1">
    <citation type="submission" date="2015-09" db="EMBL/GenBank/DDBJ databases">
        <authorList>
            <consortium name="Pathogen Informatics"/>
        </authorList>
    </citation>
    <scope>NUCLEOTIDE SEQUENCE [LARGE SCALE GENOMIC DNA]</scope>
    <source>
        <strain evidence="21">Lake Konstanz</strain>
    </source>
</reference>
<accession>A0A0S4ITW3</accession>
<dbReference type="SFLD" id="SFLDF00027">
    <property type="entry name" value="p-type_atpase"/>
    <property type="match status" value="1"/>
</dbReference>
<dbReference type="InterPro" id="IPR001757">
    <property type="entry name" value="P_typ_ATPase"/>
</dbReference>
<sequence length="1385" mass="152633">KVQIPKIFRGKEKLQSGDRTISDPVALEDARPTILTQQSSPGGTGTTPPNSTLPKGRQSPSPLQNSGHFKLSCKKFFNRNRGKARDLLAIIRKALSGRTASSANSIANVIHRKTSLAMRVVVPLDGTTAAAHPNNLVTNSRYTLWNFLPMNLFEQFRKPLNFYFLLVAALQFISVIAPVNPLSTLLPLLFAFTLTAVKEGYDDVKRHRQDSLYNNRRCTTLDPDRKEWRSIVSSQIRVGDVVKVRRDEEFPCDLVIVGAPLSAEGVIYIRTDNLDGELDLKPKEVVPIRSVGTAVDDSTTRDSESNAALACATSDLHPGTLANLLEDVSLVCPPPIASLDSFDAAVDDSTTRDSESNAALACATSDLHPGTLANLLEDVSLVCPPPIASLDSFDARREILNSGAAVPSLTLSLSAAHLVPQSCLLKHTEEVVGIAVYTGNETKCGMNKHDPPAKWAKIDQAVSHYSKVIFIFQLISACVMGFVGNSMNDDTESKGMWYLGPAPSSAGVQFAIYQLRFFLLTTVMIPVSFKFVVDLSKQMMALVLEWDLAMYDDELGGGVKVRNSSIVEDLGQVEYILSDKTGTMTQNVMALKSMSLSGEVIPFPGNQLATTSLAQELEEFILCALLCNAVDVETALPPRATSEREPQQTETRPVYHSPSPDEEAIAYGMFDFGFSIVSRTKTEVILSARGKERAYRLLRVFPFSSEKKCMGVLVEEKTRTATEPSPKVLLYVKGADDQVFRYSRQDPSVASQERRFQKNEEKIQQLTNVLDQFSTQGLRTLVFASREISSDEYRIFHSKFSDALIRLEGRQEACDALQESLMNGIGVLGVSAIEDKLQDDVKSSIETIIEANVRVWMLTGDKMETAEQIGLTCGLLNANDVVVRISKDASDRSLHWKERLSQAVTIYCDQHNQIRPSTNRQVGSAHRVPPTVSVEDPASLRHEDSDEAHHEDSDGLMTKSRKPHVRRSAASSSSQDLPTFVMIVQGGATLDEILQDGSLLQQFMKLALRAKSVICARVTPSQKAMITKQVSSQGFTTLAIGDGGNDVAMIQQAHVGVGICGKEGSQASRAADFSISKFSHLRSLMLYHGHASYARTAYVVQYSFYKSMLISFIQLVFNVFSTHMSGGSFWNSFTLTMWNGVYTLPQTLCYCLDRVAPRQVLERHPFLYRLSQRGADFNSKTFFGFVLRGAAQSAALYWLISQSTGHSFALPHSGFTEAKDITYTLAYSALVIHQVATVVIESNSMTIINLIVVFGMPVFYYFTVFAYSSIPSFAYYGVFSKTDNIQGFLFAFSIAAVLFLPHVAYSGFRSWWCPNPRVSMTLSKLGSSRYPQQAMGSPYVNPRERTASGGWNRHGCCGGSCWAVEQPSLYTAGAHQNEHSPLRIV</sequence>
<keyword evidence="8 15" id="KW-1278">Translocase</keyword>
<feature type="binding site" evidence="13">
    <location>
        <position position="580"/>
    </location>
    <ligand>
        <name>ATP</name>
        <dbReference type="ChEBI" id="CHEBI:30616"/>
    </ligand>
</feature>
<dbReference type="GO" id="GO:0005524">
    <property type="term" value="F:ATP binding"/>
    <property type="evidence" value="ECO:0007669"/>
    <property type="project" value="UniProtKB-UniRule"/>
</dbReference>